<keyword evidence="3" id="KW-0479">Metal-binding</keyword>
<comment type="cofactor">
    <cofactor evidence="1">
        <name>Zn(2+)</name>
        <dbReference type="ChEBI" id="CHEBI:29105"/>
    </cofactor>
</comment>
<dbReference type="GO" id="GO:0046872">
    <property type="term" value="F:metal ion binding"/>
    <property type="evidence" value="ECO:0007669"/>
    <property type="project" value="UniProtKB-KW"/>
</dbReference>
<protein>
    <submittedName>
        <fullName evidence="5">Uncharacterized conserved protein, DUF849 family</fullName>
    </submittedName>
</protein>
<dbReference type="GeneID" id="80817592"/>
<evidence type="ECO:0000256" key="3">
    <source>
        <dbReference type="ARBA" id="ARBA00022723"/>
    </source>
</evidence>
<dbReference type="InterPro" id="IPR013785">
    <property type="entry name" value="Aldolase_TIM"/>
</dbReference>
<evidence type="ECO:0000256" key="4">
    <source>
        <dbReference type="ARBA" id="ARBA00022833"/>
    </source>
</evidence>
<sequence>MPLNMNRNVFITCAVTGSGGTQDRSPHVPRSPAEIAESAIDAAKAGAAVVHCHVRDPETGAPSRRLELYREVTERIRAAEVDVVLNLTAGMGGDMVFGPPEAPLPLNETGTDMIGAGERMAHVRACLPEICTLDCGTMNFAEADYVMTNTPGMLRAMGGMMTDLGVKPEIEAFDTGHLWFAKELVREGTLAPQALVQLCMGVPWGAPNDLNTLMAMVNNIPEDWTWSAFSLGRDQMPYAAAAVLAGGNVRVGLEDNLFLDKGVLATSAQLVDRAVTIVENMGAKVIGPAEVRDRLGLVKRAPQGGAA</sequence>
<dbReference type="Pfam" id="PF05853">
    <property type="entry name" value="BKACE"/>
    <property type="match status" value="1"/>
</dbReference>
<name>A0A975W8J7_9RHOB</name>
<dbReference type="PANTHER" id="PTHR37418">
    <property type="entry name" value="3-KETO-5-AMINOHEXANOATE CLEAVAGE ENZYME-RELATED"/>
    <property type="match status" value="1"/>
</dbReference>
<dbReference type="AlphaFoldDB" id="A0A975W8J7"/>
<dbReference type="InterPro" id="IPR008567">
    <property type="entry name" value="BKACE"/>
</dbReference>
<evidence type="ECO:0000313" key="6">
    <source>
        <dbReference type="Proteomes" id="UP000182932"/>
    </source>
</evidence>
<keyword evidence="2" id="KW-0808">Transferase</keyword>
<comment type="caution">
    <text evidence="5">The sequence shown here is derived from an EMBL/GenBank/DDBJ whole genome shotgun (WGS) entry which is preliminary data.</text>
</comment>
<proteinExistence type="predicted"/>
<evidence type="ECO:0000313" key="5">
    <source>
        <dbReference type="EMBL" id="SEJ10739.1"/>
    </source>
</evidence>
<evidence type="ECO:0000256" key="1">
    <source>
        <dbReference type="ARBA" id="ARBA00001947"/>
    </source>
</evidence>
<organism evidence="5 6">
    <name type="scientific">Marinovum algicola</name>
    <dbReference type="NCBI Taxonomy" id="42444"/>
    <lineage>
        <taxon>Bacteria</taxon>
        <taxon>Pseudomonadati</taxon>
        <taxon>Pseudomonadota</taxon>
        <taxon>Alphaproteobacteria</taxon>
        <taxon>Rhodobacterales</taxon>
        <taxon>Roseobacteraceae</taxon>
        <taxon>Marinovum</taxon>
    </lineage>
</organism>
<gene>
    <name evidence="5" type="ORF">SAMN04487940_103234</name>
</gene>
<keyword evidence="6" id="KW-1185">Reference proteome</keyword>
<dbReference type="Proteomes" id="UP000182932">
    <property type="component" value="Unassembled WGS sequence"/>
</dbReference>
<accession>A0A975W8J7</accession>
<keyword evidence="4" id="KW-0862">Zinc</keyword>
<dbReference type="EMBL" id="FNYY01000003">
    <property type="protein sequence ID" value="SEJ10739.1"/>
    <property type="molecule type" value="Genomic_DNA"/>
</dbReference>
<dbReference type="Gene3D" id="3.20.20.70">
    <property type="entry name" value="Aldolase class I"/>
    <property type="match status" value="1"/>
</dbReference>
<dbReference type="RefSeq" id="WP_074835693.1">
    <property type="nucleotide sequence ID" value="NZ_FNYY01000003.1"/>
</dbReference>
<dbReference type="PANTHER" id="PTHR37418:SF2">
    <property type="entry name" value="3-KETO-5-AMINOHEXANOATE CLEAVAGE ENZYME"/>
    <property type="match status" value="1"/>
</dbReference>
<dbReference type="GO" id="GO:0043720">
    <property type="term" value="F:3-keto-5-aminohexanoate cleavage activity"/>
    <property type="evidence" value="ECO:0007669"/>
    <property type="project" value="InterPro"/>
</dbReference>
<reference evidence="5 6" key="1">
    <citation type="submission" date="2016-10" db="EMBL/GenBank/DDBJ databases">
        <authorList>
            <person name="Varghese N."/>
            <person name="Submissions S."/>
        </authorList>
    </citation>
    <scope>NUCLEOTIDE SEQUENCE [LARGE SCALE GENOMIC DNA]</scope>
    <source>
        <strain evidence="5 6">FF3</strain>
    </source>
</reference>
<evidence type="ECO:0000256" key="2">
    <source>
        <dbReference type="ARBA" id="ARBA00022679"/>
    </source>
</evidence>